<keyword evidence="2" id="KW-0677">Repeat</keyword>
<feature type="repeat" description="Filamin" evidence="4">
    <location>
        <begin position="2801"/>
        <end position="2897"/>
    </location>
</feature>
<dbReference type="Pfam" id="PF00307">
    <property type="entry name" value="CH"/>
    <property type="match status" value="3"/>
</dbReference>
<feature type="repeat" description="Filamin" evidence="4">
    <location>
        <begin position="2212"/>
        <end position="2306"/>
    </location>
</feature>
<feature type="region of interest" description="Disordered" evidence="5">
    <location>
        <begin position="2593"/>
        <end position="2617"/>
    </location>
</feature>
<dbReference type="InterPro" id="IPR017868">
    <property type="entry name" value="Filamin/ABP280_repeat-like"/>
</dbReference>
<evidence type="ECO:0000256" key="4">
    <source>
        <dbReference type="PROSITE-ProRule" id="PRU00087"/>
    </source>
</evidence>
<feature type="region of interest" description="Disordered" evidence="5">
    <location>
        <begin position="792"/>
        <end position="839"/>
    </location>
</feature>
<evidence type="ECO:0000313" key="8">
    <source>
        <dbReference type="Proteomes" id="UP000789390"/>
    </source>
</evidence>
<evidence type="ECO:0000256" key="1">
    <source>
        <dbReference type="ARBA" id="ARBA00009238"/>
    </source>
</evidence>
<feature type="compositionally biased region" description="Polar residues" evidence="5">
    <location>
        <begin position="825"/>
        <end position="839"/>
    </location>
</feature>
<feature type="repeat" description="Filamin" evidence="4">
    <location>
        <begin position="2613"/>
        <end position="2706"/>
    </location>
</feature>
<dbReference type="Pfam" id="PF00630">
    <property type="entry name" value="Filamin"/>
    <property type="match status" value="22"/>
</dbReference>
<dbReference type="InterPro" id="IPR036872">
    <property type="entry name" value="CH_dom_sf"/>
</dbReference>
<comment type="similarity">
    <text evidence="1">Belongs to the filamin family.</text>
</comment>
<dbReference type="SUPFAM" id="SSF47576">
    <property type="entry name" value="Calponin-homology domain, CH-domain"/>
    <property type="match status" value="2"/>
</dbReference>
<feature type="repeat" description="Filamin" evidence="4">
    <location>
        <begin position="2029"/>
        <end position="2122"/>
    </location>
</feature>
<feature type="repeat" description="Filamin" evidence="4">
    <location>
        <begin position="1113"/>
        <end position="1202"/>
    </location>
</feature>
<feature type="region of interest" description="Disordered" evidence="5">
    <location>
        <begin position="1"/>
        <end position="24"/>
    </location>
</feature>
<feature type="repeat" description="Filamin" evidence="4">
    <location>
        <begin position="1751"/>
        <end position="1836"/>
    </location>
</feature>
<dbReference type="InterPro" id="IPR044801">
    <property type="entry name" value="Filamin"/>
</dbReference>
<dbReference type="FunFam" id="2.60.40.10:FF:001473">
    <property type="entry name" value="Jitterbug, isoform C"/>
    <property type="match status" value="2"/>
</dbReference>
<gene>
    <name evidence="7" type="ORF">DGAL_LOCUS3312</name>
</gene>
<evidence type="ECO:0000256" key="5">
    <source>
        <dbReference type="SAM" id="MobiDB-lite"/>
    </source>
</evidence>
<feature type="repeat" description="Filamin" evidence="4">
    <location>
        <begin position="1654"/>
        <end position="1747"/>
    </location>
</feature>
<dbReference type="PANTHER" id="PTHR38537:SF13">
    <property type="entry name" value="JITTERBUG, ISOFORM N"/>
    <property type="match status" value="1"/>
</dbReference>
<feature type="repeat" description="Filamin" evidence="4">
    <location>
        <begin position="2304"/>
        <end position="2399"/>
    </location>
</feature>
<evidence type="ECO:0000256" key="3">
    <source>
        <dbReference type="ARBA" id="ARBA00023203"/>
    </source>
</evidence>
<evidence type="ECO:0000259" key="6">
    <source>
        <dbReference type="PROSITE" id="PS50021"/>
    </source>
</evidence>
<dbReference type="SMART" id="SM00033">
    <property type="entry name" value="CH"/>
    <property type="match status" value="3"/>
</dbReference>
<dbReference type="Gene3D" id="2.60.40.10">
    <property type="entry name" value="Immunoglobulins"/>
    <property type="match status" value="24"/>
</dbReference>
<feature type="repeat" description="Filamin" evidence="4">
    <location>
        <begin position="2397"/>
        <end position="2489"/>
    </location>
</feature>
<dbReference type="FunFam" id="2.60.40.10:FF:001145">
    <property type="entry name" value="Jitterbug, isoform I"/>
    <property type="match status" value="2"/>
</dbReference>
<reference evidence="7" key="1">
    <citation type="submission" date="2021-11" db="EMBL/GenBank/DDBJ databases">
        <authorList>
            <person name="Schell T."/>
        </authorList>
    </citation>
    <scope>NUCLEOTIDE SEQUENCE</scope>
    <source>
        <strain evidence="7">M5</strain>
    </source>
</reference>
<dbReference type="InterPro" id="IPR014756">
    <property type="entry name" value="Ig_E-set"/>
</dbReference>
<dbReference type="SUPFAM" id="SSF81296">
    <property type="entry name" value="E set domains"/>
    <property type="match status" value="24"/>
</dbReference>
<dbReference type="FunFam" id="1.10.418.10:FF:000078">
    <property type="entry name" value="Putative Filamin-A"/>
    <property type="match status" value="1"/>
</dbReference>
<dbReference type="FunFam" id="1.10.418.10:FF:000006">
    <property type="entry name" value="Filamin-B isoform A"/>
    <property type="match status" value="1"/>
</dbReference>
<feature type="repeat" description="Filamin" evidence="4">
    <location>
        <begin position="2120"/>
        <end position="2211"/>
    </location>
</feature>
<evidence type="ECO:0000256" key="2">
    <source>
        <dbReference type="ARBA" id="ARBA00022737"/>
    </source>
</evidence>
<dbReference type="GO" id="GO:0051015">
    <property type="term" value="F:actin filament binding"/>
    <property type="evidence" value="ECO:0007669"/>
    <property type="project" value="InterPro"/>
</dbReference>
<feature type="repeat" description="Filamin" evidence="4">
    <location>
        <begin position="1834"/>
        <end position="1929"/>
    </location>
</feature>
<dbReference type="CDD" id="cd21229">
    <property type="entry name" value="CH_jitterbug-like_rpt2"/>
    <property type="match status" value="1"/>
</dbReference>
<dbReference type="SMART" id="SM00557">
    <property type="entry name" value="IG_FLMN"/>
    <property type="match status" value="23"/>
</dbReference>
<feature type="repeat" description="Filamin" evidence="4">
    <location>
        <begin position="925"/>
        <end position="1018"/>
    </location>
</feature>
<dbReference type="Proteomes" id="UP000789390">
    <property type="component" value="Unassembled WGS sequence"/>
</dbReference>
<dbReference type="PROSITE" id="PS50021">
    <property type="entry name" value="CH"/>
    <property type="match status" value="2"/>
</dbReference>
<feature type="repeat" description="Filamin" evidence="4">
    <location>
        <begin position="2707"/>
        <end position="2800"/>
    </location>
</feature>
<feature type="domain" description="Calponin-homology (CH)" evidence="6">
    <location>
        <begin position="37"/>
        <end position="141"/>
    </location>
</feature>
<sequence>MEDETAHISHSGLVARSPQGHAATSMPIKGNEEIWVEIQTHTFRNWVNDMLKETGFQVRDLSTDLCDGVRLVALIEVLQKRKLRNVLRPVNQHQMLENATTALNAITADGIKLVNIGNLDIVNGNLKLILGLIWSLIVHYQIGRSKFPPKKLMLAWLKAVLPETGVNNFTTDWNSGIRLAALLDYCKPGLFPNWRELDPRNSVENCRRAMELAQKAFDIPMVLEPEYLASPYLDDLSGMTYLSYFMKENSPGFFATLRWVNSQIPQMKINNFTSNWNDGIAVCSLVRSLGGPVPGFNKLSRDPENWESNLELGIHGGERLNVEPVLKAVDMADPNVEHLGVMAYAAYFQWVKARPKPCDRLKIIPDGKTVRVHNPATFKIEYLVPDVDIKEITAEVRGPSGEVECRLNLTPTGGSGSFIPTEVGMHELTVYCEGEVVTGCPVRIRALPDLSQIMFSGIDPCALGSIVEVLINSNGAGGGALEVVAKSPTDRILNCPVSNDNGVYTATFQPDEAGEWKISVTYEGEHIQGSPFTCFVFDPHAVKLLDITGAIPGEKFTFTCDASEAGWGEAKFDLVHRGRSLPHNVREVEKGIYMISFTPQERGKHRVYVYYNGIEVKGSPFSLRVGSGSSSSADKHNHTRDSKYGASNTASFNKTKDITTDISAEKILRQISANHQRSKANSIFNQHQNGHGHGLLFGADVNNRSVNNSSLVDKSYTTLASDRRHLTELNQEKIYSSLGREKRLSSVERENKLLSPEKVLSLRRNSAGTGAEAVTYTANPLSSLFQSNNAEEVNGVGRSTSKTSRDFTTNESRRSVNETFESRSNHMSSTIKNDSHEVSSPINHVLTNKSERLESNWIDKASNVKVSSMALGATPYRRDSWDAIAKTGIGFSPDDKLNSSSLARNLFVDSVNDESDAVHSRLTSIRQFDVASVTVIGEGLNLAPVGRVTTFTIQSRDMEANDVNVKITGPNQRNIPVQIQKAIGGVNVSFNSTSVGEHAIDVQVKNQRLAGAPFRCFAYNAEEIRVGRVPSGVVGKPVEFEIDGSTAGSGNLEILVNGGHVTSYVRELGDQCFLASFVPHQSTVHTIEMKFNGETVRGSPWEVEVSEGSTTMLSNATTKPAVIGGEGVRHFAAGKIASFDLDLHGKSRDAAIVSITGPSKRQLSSRLVDGPTSQVHRVEFNPSEVGSYLIDISVDGLKIQGSPFVAKAYDSSLIRVTDVTNGAVGQPCQFRVDASQAGEGQLEISINDGEVPNHVQVLGGGKCLVSFTPEIAKIHTIEIKFNGETVPGCPFVCKIADTSRVSVSLRNMELVAAGEVAQFEITVDGTANSELAVAVKGPTTNLPVKISGGARNTFTAEFSPREVGSHTISVDYNGLPVTGTPFVCKVYDSKKVYVSPMPTGVLRKNLQFTVDASQAGEGNLEITISARGRNIPTKVHPQGSARFAVSFVPLEAIDHVITITFNKEAVPGSPFNAPVFTEPDRIVVSGQSLASSAVGKTSYFKLSNVTGSVEDIEINVEGPSLGHTVAAQVKDNGDQTFQAEFTPKVAGEHRIHVLYEGQPVAGSPFSCKVYDVTAIKVKEAAKGVVGKPVTFLVETSQAGPGNLEVTVNGGQVPTSAQAHGLHTYAISFTPKDPKPHEVELKFNGENVPGSPFICQVIDSRQVRVTGDGLEKTSVNRPASFLIDVQGQPSTLDVRVLSPSRRVVPSTIDTITESRYSVTYTPTEVGDHNIEIKYADLPIHGSPFVVKAYDSAKVRVTDVNNGVVGKFVFFSIDASQAGAGNLEIIVSVNGRHVPNYVQSEGNAKFKVSFKPQEPLPHTLSVRFNGEAVPGSPFTCRVTDANQILVSGAGVKMSPLNKPASLLIDSRGAEMSDCKVSVISTSGQDIHVNLEVIEGGKFKADFLPYEVGPHTVSVMMNGDEPVGGSPFVCNIYDVSKVLVTGLGSAKICQSITFTVDASQAGEGTLELVVTTTKSSVKADVRARSRGLYDVTFIPQESVPHFVNITFNDEDVPGSPFKCEISDDGETVGMAIRPQEMKQATASGDGLKEVALGAPAFFEIDTNGMDGLVDVKIVGPGGNVISNLVTRMKNGFYRVEYEPEVVGTYRIEISHQNKPITEHPFYVEVTDPASVRISEVHEAYAGKESYFILDTSEAGRGTLHVALRAANQSVKHNVQNLGNGLLKVIYFPKLPIPHRVDLRYSGVHASGCPFELKVKNPFLGKEILAHGMGLYQCRTGHINSFIIDTRGSSTKLFDVVVAGPQDMAVPVRCYQQKDGNLLAQFTPPVSGGYRIDVLYDGKPLRGSPFTTQAYDAQKVTVDNVRSANVSIHEPISFQIRKREAGMTAIDVTVVTPTSKELPLEVKSLPNDEGDLVEYHPTFPGKYSFNVICGGEAIPGSPFVFVAEEEGLAKSHGEGLLHGIEGLPSQFTIDARGLVGEPTVQVDGPDSICKCQVVRESTGMFRVSFTPQEVGIFDVRVLWNGRDILGSPFHPRIINPRKVRVIGGWEALVDSKNKLILTVGEEKKISFDTLDAGPGMLLAEIKGPSGQIKTNVETPMPHRTRVCFTPLELGEYAMKFTWNRVILPNSPVVGVTSIDLPSNENNHTSHNKSRASSISSSGSGGDHKVILTGKGLAKAVIGTEAEFTIDGSRAGPGIPEVTMTGIKSDLNVTLTLIGNNMYRASYTPDAVGVYLLNVMWAERQVKGCPLKVSVNSTVDASKVICSGEGLKWGILGREIKSFIDTRNSGPGELSAQCVGPHKVAFCELFDHCDGTYSLHIKPQEHGRHTLNIKYGGEPVNGSPFNLRVMGAPDATKVRVHGPGIEHGVLATFQSRFMCDTRGAGAGQLTVRVRGPKGAFRVEMQRENQKDRSIVCKYDPTEPGDYRIEVRWSGEHVPGSPFNVMIFDTQEELGRFVQGGYSPQQGNNVGSEFYGGSMGYSTGFGQMNLSAVSWRGSQAQL</sequence>
<feature type="repeat" description="Filamin" evidence="4">
    <location>
        <begin position="1198"/>
        <end position="1295"/>
    </location>
</feature>
<dbReference type="InterPro" id="IPR013783">
    <property type="entry name" value="Ig-like_fold"/>
</dbReference>
<organism evidence="7 8">
    <name type="scientific">Daphnia galeata</name>
    <dbReference type="NCBI Taxonomy" id="27404"/>
    <lineage>
        <taxon>Eukaryota</taxon>
        <taxon>Metazoa</taxon>
        <taxon>Ecdysozoa</taxon>
        <taxon>Arthropoda</taxon>
        <taxon>Crustacea</taxon>
        <taxon>Branchiopoda</taxon>
        <taxon>Diplostraca</taxon>
        <taxon>Cladocera</taxon>
        <taxon>Anomopoda</taxon>
        <taxon>Daphniidae</taxon>
        <taxon>Daphnia</taxon>
    </lineage>
</organism>
<feature type="repeat" description="Filamin" evidence="4">
    <location>
        <begin position="368"/>
        <end position="446"/>
    </location>
</feature>
<feature type="compositionally biased region" description="Polar residues" evidence="5">
    <location>
        <begin position="792"/>
        <end position="810"/>
    </location>
</feature>
<name>A0A8J2RE39_9CRUS</name>
<feature type="repeat" description="Filamin" evidence="4">
    <location>
        <begin position="1474"/>
        <end position="1569"/>
    </location>
</feature>
<proteinExistence type="inferred from homology"/>
<dbReference type="CDD" id="cd21227">
    <property type="entry name" value="CH_jitterbug-like_rpt1"/>
    <property type="match status" value="1"/>
</dbReference>
<feature type="repeat" description="Filamin" evidence="4">
    <location>
        <begin position="1582"/>
        <end position="1656"/>
    </location>
</feature>
<accession>A0A8J2RE39</accession>
<evidence type="ECO:0000313" key="7">
    <source>
        <dbReference type="EMBL" id="CAH0101015.1"/>
    </source>
</evidence>
<dbReference type="FunFam" id="1.10.418.10:FF:000068">
    <property type="entry name" value="Putative Filamin-A"/>
    <property type="match status" value="1"/>
</dbReference>
<feature type="repeat" description="Filamin" evidence="4">
    <location>
        <begin position="1293"/>
        <end position="1386"/>
    </location>
</feature>
<dbReference type="PROSITE" id="PS50194">
    <property type="entry name" value="FILAMIN_REPEAT"/>
    <property type="match status" value="24"/>
</dbReference>
<feature type="compositionally biased region" description="Basic and acidic residues" evidence="5">
    <location>
        <begin position="633"/>
        <end position="643"/>
    </location>
</feature>
<feature type="domain" description="Calponin-homology (CH)" evidence="6">
    <location>
        <begin position="147"/>
        <end position="250"/>
    </location>
</feature>
<dbReference type="EMBL" id="CAKKLH010000048">
    <property type="protein sequence ID" value="CAH0101015.1"/>
    <property type="molecule type" value="Genomic_DNA"/>
</dbReference>
<dbReference type="CDD" id="cd21185">
    <property type="entry name" value="CH_jitterbug-like_rpt3"/>
    <property type="match status" value="1"/>
</dbReference>
<dbReference type="PANTHER" id="PTHR38537">
    <property type="entry name" value="JITTERBUG, ISOFORM N"/>
    <property type="match status" value="1"/>
</dbReference>
<keyword evidence="3" id="KW-0009">Actin-binding</keyword>
<feature type="repeat" description="Filamin" evidence="4">
    <location>
        <begin position="1391"/>
        <end position="1475"/>
    </location>
</feature>
<keyword evidence="8" id="KW-1185">Reference proteome</keyword>
<dbReference type="InterPro" id="IPR001589">
    <property type="entry name" value="Actinin_actin-bd_CS"/>
</dbReference>
<feature type="repeat" description="Filamin" evidence="4">
    <location>
        <begin position="457"/>
        <end position="536"/>
    </location>
</feature>
<comment type="caution">
    <text evidence="7">The sequence shown here is derived from an EMBL/GenBank/DDBJ whole genome shotgun (WGS) entry which is preliminary data.</text>
</comment>
<feature type="repeat" description="Filamin" evidence="4">
    <location>
        <begin position="1027"/>
        <end position="1105"/>
    </location>
</feature>
<feature type="repeat" description="Filamin" evidence="4">
    <location>
        <begin position="553"/>
        <end position="625"/>
    </location>
</feature>
<protein>
    <recommendedName>
        <fullName evidence="6">Calponin-homology (CH) domain-containing protein</fullName>
    </recommendedName>
</protein>
<feature type="repeat" description="Filamin" evidence="4">
    <location>
        <begin position="2487"/>
        <end position="2588"/>
    </location>
</feature>
<dbReference type="InterPro" id="IPR001298">
    <property type="entry name" value="Filamin/ABP280_rpt"/>
</dbReference>
<dbReference type="GO" id="GO:0030036">
    <property type="term" value="P:actin cytoskeleton organization"/>
    <property type="evidence" value="ECO:0007669"/>
    <property type="project" value="InterPro"/>
</dbReference>
<dbReference type="Gene3D" id="1.10.418.10">
    <property type="entry name" value="Calponin-like domain"/>
    <property type="match status" value="3"/>
</dbReference>
<dbReference type="InterPro" id="IPR001715">
    <property type="entry name" value="CH_dom"/>
</dbReference>
<dbReference type="PROSITE" id="PS00019">
    <property type="entry name" value="ACTININ_1"/>
    <property type="match status" value="1"/>
</dbReference>
<feature type="compositionally biased region" description="Basic and acidic residues" evidence="5">
    <location>
        <begin position="811"/>
        <end position="824"/>
    </location>
</feature>
<dbReference type="OrthoDB" id="18740at2759"/>
<feature type="repeat" description="Filamin" evidence="4">
    <location>
        <begin position="1927"/>
        <end position="2018"/>
    </location>
</feature>
<feature type="region of interest" description="Disordered" evidence="5">
    <location>
        <begin position="624"/>
        <end position="650"/>
    </location>
</feature>